<dbReference type="EMBL" id="CAFBOR010000208">
    <property type="protein sequence ID" value="CAB4997518.1"/>
    <property type="molecule type" value="Genomic_DNA"/>
</dbReference>
<evidence type="ECO:0000313" key="3">
    <source>
        <dbReference type="EMBL" id="CAB4804205.1"/>
    </source>
</evidence>
<proteinExistence type="predicted"/>
<dbReference type="EMBL" id="CAFBLK010000074">
    <property type="protein sequence ID" value="CAB4863778.1"/>
    <property type="molecule type" value="Genomic_DNA"/>
</dbReference>
<sequence>MRKGTVITLGLLMGSILLAAVAQFVLHVG</sequence>
<accession>A0A6J7NXU1</accession>
<dbReference type="EMBL" id="CAFAAH010000188">
    <property type="protein sequence ID" value="CAB4804205.1"/>
    <property type="molecule type" value="Genomic_DNA"/>
</dbReference>
<evidence type="ECO:0000313" key="1">
    <source>
        <dbReference type="EMBL" id="CAB4655424.1"/>
    </source>
</evidence>
<organism evidence="5">
    <name type="scientific">freshwater metagenome</name>
    <dbReference type="NCBI Taxonomy" id="449393"/>
    <lineage>
        <taxon>unclassified sequences</taxon>
        <taxon>metagenomes</taxon>
        <taxon>ecological metagenomes</taxon>
    </lineage>
</organism>
<dbReference type="EMBL" id="CAEZWM010000063">
    <property type="protein sequence ID" value="CAB4655424.1"/>
    <property type="molecule type" value="Genomic_DNA"/>
</dbReference>
<evidence type="ECO:0000313" key="6">
    <source>
        <dbReference type="EMBL" id="CAB5022460.1"/>
    </source>
</evidence>
<dbReference type="EMBL" id="CAFBPF010000197">
    <property type="protein sequence ID" value="CAB5022460.1"/>
    <property type="molecule type" value="Genomic_DNA"/>
</dbReference>
<protein>
    <submittedName>
        <fullName evidence="5">Unannotated protein</fullName>
    </submittedName>
</protein>
<evidence type="ECO:0000313" key="4">
    <source>
        <dbReference type="EMBL" id="CAB4863778.1"/>
    </source>
</evidence>
<evidence type="ECO:0000313" key="2">
    <source>
        <dbReference type="EMBL" id="CAB4786695.1"/>
    </source>
</evidence>
<name>A0A6J7NXU1_9ZZZZ</name>
<gene>
    <name evidence="1" type="ORF">UFOPK2242_00646</name>
    <name evidence="2" type="ORF">UFOPK2925_01162</name>
    <name evidence="3" type="ORF">UFOPK2996_01235</name>
    <name evidence="4" type="ORF">UFOPK3317_00551</name>
    <name evidence="5" type="ORF">UFOPK3974_01302</name>
    <name evidence="6" type="ORF">UFOPK4071_01307</name>
</gene>
<evidence type="ECO:0000313" key="5">
    <source>
        <dbReference type="EMBL" id="CAB4997518.1"/>
    </source>
</evidence>
<dbReference type="AlphaFoldDB" id="A0A6J7NXU1"/>
<dbReference type="EMBL" id="CAEZZU010000184">
    <property type="protein sequence ID" value="CAB4786695.1"/>
    <property type="molecule type" value="Genomic_DNA"/>
</dbReference>
<reference evidence="5" key="1">
    <citation type="submission" date="2020-05" db="EMBL/GenBank/DDBJ databases">
        <authorList>
            <person name="Chiriac C."/>
            <person name="Salcher M."/>
            <person name="Ghai R."/>
            <person name="Kavagutti S V."/>
        </authorList>
    </citation>
    <scope>NUCLEOTIDE SEQUENCE</scope>
</reference>